<feature type="region of interest" description="Disordered" evidence="1">
    <location>
        <begin position="42"/>
        <end position="62"/>
    </location>
</feature>
<sequence length="104" mass="11542">MTTFGQPPGYLGSVMGLNQPAAAAGSCRLQPTMDMIRPKIGGRRRTRKQIKKATRRRQQKGGFLPSIGEPFVAAVSKYISPLALYGIYKFMNGTKKNKRKGRRV</sequence>
<organism evidence="2">
    <name type="scientific">viral metagenome</name>
    <dbReference type="NCBI Taxonomy" id="1070528"/>
    <lineage>
        <taxon>unclassified sequences</taxon>
        <taxon>metagenomes</taxon>
        <taxon>organismal metagenomes</taxon>
    </lineage>
</organism>
<proteinExistence type="predicted"/>
<evidence type="ECO:0000256" key="1">
    <source>
        <dbReference type="SAM" id="MobiDB-lite"/>
    </source>
</evidence>
<dbReference type="AlphaFoldDB" id="A0A6C0K1M8"/>
<reference evidence="2" key="1">
    <citation type="journal article" date="2020" name="Nature">
        <title>Giant virus diversity and host interactions through global metagenomics.</title>
        <authorList>
            <person name="Schulz F."/>
            <person name="Roux S."/>
            <person name="Paez-Espino D."/>
            <person name="Jungbluth S."/>
            <person name="Walsh D.A."/>
            <person name="Denef V.J."/>
            <person name="McMahon K.D."/>
            <person name="Konstantinidis K.T."/>
            <person name="Eloe-Fadrosh E.A."/>
            <person name="Kyrpides N.C."/>
            <person name="Woyke T."/>
        </authorList>
    </citation>
    <scope>NUCLEOTIDE SEQUENCE</scope>
    <source>
        <strain evidence="2">GVMAG-S-1101165-84</strain>
    </source>
</reference>
<accession>A0A6C0K1M8</accession>
<feature type="compositionally biased region" description="Basic residues" evidence="1">
    <location>
        <begin position="42"/>
        <end position="59"/>
    </location>
</feature>
<dbReference type="EMBL" id="MN740778">
    <property type="protein sequence ID" value="QHU11031.1"/>
    <property type="molecule type" value="Genomic_DNA"/>
</dbReference>
<evidence type="ECO:0000313" key="2">
    <source>
        <dbReference type="EMBL" id="QHU11031.1"/>
    </source>
</evidence>
<name>A0A6C0K1M8_9ZZZZ</name>
<protein>
    <submittedName>
        <fullName evidence="2">Uncharacterized protein</fullName>
    </submittedName>
</protein>